<dbReference type="GeneID" id="20668298"/>
<gene>
    <name evidence="2" type="ORF">HETIRDRAFT_170636</name>
</gene>
<sequence length="86" mass="9518">MDGICLGRDYVRRPSHQRDSARSHHPPDQFPASSSVLLLRRASLAHERGPALVLDPLCPLVVDGMHAEALNHFMSSRLPFGSPPRL</sequence>
<dbReference type="Proteomes" id="UP000030671">
    <property type="component" value="Unassembled WGS sequence"/>
</dbReference>
<dbReference type="KEGG" id="hir:HETIRDRAFT_170636"/>
<evidence type="ECO:0000313" key="3">
    <source>
        <dbReference type="Proteomes" id="UP000030671"/>
    </source>
</evidence>
<keyword evidence="3" id="KW-1185">Reference proteome</keyword>
<dbReference type="HOGENOM" id="CLU_2498132_0_0_1"/>
<proteinExistence type="predicted"/>
<dbReference type="EMBL" id="KI925456">
    <property type="protein sequence ID" value="ETW84150.1"/>
    <property type="molecule type" value="Genomic_DNA"/>
</dbReference>
<organism evidence="2 3">
    <name type="scientific">Heterobasidion irregulare (strain TC 32-1)</name>
    <dbReference type="NCBI Taxonomy" id="747525"/>
    <lineage>
        <taxon>Eukaryota</taxon>
        <taxon>Fungi</taxon>
        <taxon>Dikarya</taxon>
        <taxon>Basidiomycota</taxon>
        <taxon>Agaricomycotina</taxon>
        <taxon>Agaricomycetes</taxon>
        <taxon>Russulales</taxon>
        <taxon>Bondarzewiaceae</taxon>
        <taxon>Heterobasidion</taxon>
        <taxon>Heterobasidion annosum species complex</taxon>
    </lineage>
</organism>
<accession>W4KFQ9</accession>
<feature type="region of interest" description="Disordered" evidence="1">
    <location>
        <begin position="1"/>
        <end position="32"/>
    </location>
</feature>
<dbReference type="InParanoid" id="W4KFQ9"/>
<dbReference type="RefSeq" id="XP_009543854.1">
    <property type="nucleotide sequence ID" value="XM_009545559.1"/>
</dbReference>
<evidence type="ECO:0000256" key="1">
    <source>
        <dbReference type="SAM" id="MobiDB-lite"/>
    </source>
</evidence>
<feature type="compositionally biased region" description="Basic and acidic residues" evidence="1">
    <location>
        <begin position="9"/>
        <end position="27"/>
    </location>
</feature>
<protein>
    <submittedName>
        <fullName evidence="2">Uncharacterized protein</fullName>
    </submittedName>
</protein>
<evidence type="ECO:0000313" key="2">
    <source>
        <dbReference type="EMBL" id="ETW84150.1"/>
    </source>
</evidence>
<dbReference type="AlphaFoldDB" id="W4KFQ9"/>
<reference evidence="2 3" key="1">
    <citation type="journal article" date="2012" name="New Phytol.">
        <title>Insight into trade-off between wood decay and parasitism from the genome of a fungal forest pathogen.</title>
        <authorList>
            <person name="Olson A."/>
            <person name="Aerts A."/>
            <person name="Asiegbu F."/>
            <person name="Belbahri L."/>
            <person name="Bouzid O."/>
            <person name="Broberg A."/>
            <person name="Canback B."/>
            <person name="Coutinho P.M."/>
            <person name="Cullen D."/>
            <person name="Dalman K."/>
            <person name="Deflorio G."/>
            <person name="van Diepen L.T."/>
            <person name="Dunand C."/>
            <person name="Duplessis S."/>
            <person name="Durling M."/>
            <person name="Gonthier P."/>
            <person name="Grimwood J."/>
            <person name="Fossdal C.G."/>
            <person name="Hansson D."/>
            <person name="Henrissat B."/>
            <person name="Hietala A."/>
            <person name="Himmelstrand K."/>
            <person name="Hoffmeister D."/>
            <person name="Hogberg N."/>
            <person name="James T.Y."/>
            <person name="Karlsson M."/>
            <person name="Kohler A."/>
            <person name="Kues U."/>
            <person name="Lee Y.H."/>
            <person name="Lin Y.C."/>
            <person name="Lind M."/>
            <person name="Lindquist E."/>
            <person name="Lombard V."/>
            <person name="Lucas S."/>
            <person name="Lunden K."/>
            <person name="Morin E."/>
            <person name="Murat C."/>
            <person name="Park J."/>
            <person name="Raffaello T."/>
            <person name="Rouze P."/>
            <person name="Salamov A."/>
            <person name="Schmutz J."/>
            <person name="Solheim H."/>
            <person name="Stahlberg J."/>
            <person name="Velez H."/>
            <person name="de Vries R.P."/>
            <person name="Wiebenga A."/>
            <person name="Woodward S."/>
            <person name="Yakovlev I."/>
            <person name="Garbelotto M."/>
            <person name="Martin F."/>
            <person name="Grigoriev I.V."/>
            <person name="Stenlid J."/>
        </authorList>
    </citation>
    <scope>NUCLEOTIDE SEQUENCE [LARGE SCALE GENOMIC DNA]</scope>
    <source>
        <strain evidence="2 3">TC 32-1</strain>
    </source>
</reference>
<name>W4KFQ9_HETIT</name>